<gene>
    <name evidence="8" type="ordered locus">Msip34_0236</name>
</gene>
<sequence length="141" mass="16233">MTLPDSPRWPRRIAAMLYEALLLVAILFFATFLFVILLGSATEPPARYILQGYLWLVAGGYLVWSWRHGGQTLAMQTWRIRVTNREGGALDWRQACLRYVIASVFFGVGFLWALFDREGLYLHDRLTGCRLQLEPSKRPAK</sequence>
<dbReference type="PANTHER" id="PTHR36115">
    <property type="entry name" value="PROLINE-RICH ANTIGEN HOMOLOG-RELATED"/>
    <property type="match status" value="1"/>
</dbReference>
<accession>C6X8L5</accession>
<feature type="transmembrane region" description="Helical" evidence="6">
    <location>
        <begin position="48"/>
        <end position="66"/>
    </location>
</feature>
<dbReference type="KEGG" id="mei:Msip34_0236"/>
<organism evidence="8 9">
    <name type="scientific">Methylovorus glucosotrophus (strain SIP3-4)</name>
    <dbReference type="NCBI Taxonomy" id="582744"/>
    <lineage>
        <taxon>Bacteria</taxon>
        <taxon>Pseudomonadati</taxon>
        <taxon>Pseudomonadota</taxon>
        <taxon>Betaproteobacteria</taxon>
        <taxon>Nitrosomonadales</taxon>
        <taxon>Methylophilaceae</taxon>
        <taxon>Methylovorus</taxon>
    </lineage>
</organism>
<dbReference type="InterPro" id="IPR051791">
    <property type="entry name" value="Pra-immunoreactive"/>
</dbReference>
<dbReference type="eggNOG" id="COG1714">
    <property type="taxonomic scope" value="Bacteria"/>
</dbReference>
<evidence type="ECO:0000256" key="5">
    <source>
        <dbReference type="ARBA" id="ARBA00023136"/>
    </source>
</evidence>
<dbReference type="InterPro" id="IPR010432">
    <property type="entry name" value="RDD"/>
</dbReference>
<dbReference type="RefSeq" id="WP_015829228.1">
    <property type="nucleotide sequence ID" value="NC_012969.1"/>
</dbReference>
<dbReference type="OrthoDB" id="5298807at2"/>
<dbReference type="Proteomes" id="UP000002743">
    <property type="component" value="Chromosome"/>
</dbReference>
<dbReference type="GO" id="GO:0005886">
    <property type="term" value="C:plasma membrane"/>
    <property type="evidence" value="ECO:0007669"/>
    <property type="project" value="UniProtKB-SubCell"/>
</dbReference>
<comment type="subcellular location">
    <subcellularLocation>
        <location evidence="1">Cell membrane</location>
        <topology evidence="1">Multi-pass membrane protein</topology>
    </subcellularLocation>
</comment>
<dbReference type="Pfam" id="PF06271">
    <property type="entry name" value="RDD"/>
    <property type="match status" value="1"/>
</dbReference>
<keyword evidence="3 6" id="KW-0812">Transmembrane</keyword>
<dbReference type="AlphaFoldDB" id="C6X8L5"/>
<dbReference type="EMBL" id="CP001674">
    <property type="protein sequence ID" value="ACT49485.1"/>
    <property type="molecule type" value="Genomic_DNA"/>
</dbReference>
<dbReference type="STRING" id="582744.Msip34_0236"/>
<reference evidence="9" key="1">
    <citation type="submission" date="2009-07" db="EMBL/GenBank/DDBJ databases">
        <title>Complete sequence of chromosome of Methylovorus sp. SIP3-4.</title>
        <authorList>
            <person name="Lucas S."/>
            <person name="Copeland A."/>
            <person name="Lapidus A."/>
            <person name="Glavina del Rio T."/>
            <person name="Tice H."/>
            <person name="Bruce D."/>
            <person name="Goodwin L."/>
            <person name="Pitluck S."/>
            <person name="Clum A."/>
            <person name="Larimer F."/>
            <person name="Land M."/>
            <person name="Hauser L."/>
            <person name="Kyrpides N."/>
            <person name="Mikhailova N."/>
            <person name="Kayluzhnaya M."/>
            <person name="Chistoserdova L."/>
        </authorList>
    </citation>
    <scope>NUCLEOTIDE SEQUENCE [LARGE SCALE GENOMIC DNA]</scope>
    <source>
        <strain evidence="9">SIP3-4</strain>
    </source>
</reference>
<proteinExistence type="predicted"/>
<evidence type="ECO:0000313" key="8">
    <source>
        <dbReference type="EMBL" id="ACT49485.1"/>
    </source>
</evidence>
<evidence type="ECO:0000256" key="1">
    <source>
        <dbReference type="ARBA" id="ARBA00004651"/>
    </source>
</evidence>
<evidence type="ECO:0000256" key="3">
    <source>
        <dbReference type="ARBA" id="ARBA00022692"/>
    </source>
</evidence>
<dbReference type="HOGENOM" id="CLU_053152_4_0_4"/>
<evidence type="ECO:0000256" key="4">
    <source>
        <dbReference type="ARBA" id="ARBA00022989"/>
    </source>
</evidence>
<name>C6X8L5_METGS</name>
<evidence type="ECO:0000313" key="9">
    <source>
        <dbReference type="Proteomes" id="UP000002743"/>
    </source>
</evidence>
<feature type="domain" description="RDD" evidence="7">
    <location>
        <begin position="9"/>
        <end position="127"/>
    </location>
</feature>
<evidence type="ECO:0000256" key="6">
    <source>
        <dbReference type="SAM" id="Phobius"/>
    </source>
</evidence>
<keyword evidence="4 6" id="KW-1133">Transmembrane helix</keyword>
<feature type="transmembrane region" description="Helical" evidence="6">
    <location>
        <begin position="95"/>
        <end position="115"/>
    </location>
</feature>
<protein>
    <submittedName>
        <fullName evidence="8">RDD domain containing protein</fullName>
    </submittedName>
</protein>
<keyword evidence="5 6" id="KW-0472">Membrane</keyword>
<reference evidence="8 9" key="2">
    <citation type="journal article" date="2011" name="J. Bacteriol.">
        <title>Genomes of three methylotrophs from a single niche uncover genetic and metabolic divergence of Methylophilaceae.</title>
        <authorList>
            <person name="Lapidus A."/>
            <person name="Clum A."/>
            <person name="Labutti K."/>
            <person name="Kaluzhnaya M.G."/>
            <person name="Lim S."/>
            <person name="Beck D.A."/>
            <person name="Glavina Del Rio T."/>
            <person name="Nolan M."/>
            <person name="Mavromatis K."/>
            <person name="Huntemann M."/>
            <person name="Lucas S."/>
            <person name="Lidstrom M.E."/>
            <person name="Ivanova N."/>
            <person name="Chistoserdova L."/>
        </authorList>
    </citation>
    <scope>NUCLEOTIDE SEQUENCE [LARGE SCALE GENOMIC DNA]</scope>
    <source>
        <strain evidence="8 9">SIP3-4</strain>
    </source>
</reference>
<evidence type="ECO:0000259" key="7">
    <source>
        <dbReference type="Pfam" id="PF06271"/>
    </source>
</evidence>
<keyword evidence="9" id="KW-1185">Reference proteome</keyword>
<evidence type="ECO:0000256" key="2">
    <source>
        <dbReference type="ARBA" id="ARBA00022475"/>
    </source>
</evidence>
<feature type="transmembrane region" description="Helical" evidence="6">
    <location>
        <begin position="20"/>
        <end position="42"/>
    </location>
</feature>
<keyword evidence="2" id="KW-1003">Cell membrane</keyword>
<dbReference type="PANTHER" id="PTHR36115:SF10">
    <property type="entry name" value="RDD DOMAIN-CONTAINING PROTEIN"/>
    <property type="match status" value="1"/>
</dbReference>